<keyword evidence="1" id="KW-0472">Membrane</keyword>
<reference evidence="2" key="1">
    <citation type="journal article" date="2020" name="Nature">
        <title>Giant virus diversity and host interactions through global metagenomics.</title>
        <authorList>
            <person name="Schulz F."/>
            <person name="Roux S."/>
            <person name="Paez-Espino D."/>
            <person name="Jungbluth S."/>
            <person name="Walsh D.A."/>
            <person name="Denef V.J."/>
            <person name="McMahon K.D."/>
            <person name="Konstantinidis K.T."/>
            <person name="Eloe-Fadrosh E.A."/>
            <person name="Kyrpides N.C."/>
            <person name="Woyke T."/>
        </authorList>
    </citation>
    <scope>NUCLEOTIDE SEQUENCE</scope>
    <source>
        <strain evidence="2">GVMAG-M-3300023179-71</strain>
    </source>
</reference>
<protein>
    <submittedName>
        <fullName evidence="2">Uncharacterized protein</fullName>
    </submittedName>
</protein>
<evidence type="ECO:0000313" key="2">
    <source>
        <dbReference type="EMBL" id="QHT75864.1"/>
    </source>
</evidence>
<evidence type="ECO:0000256" key="1">
    <source>
        <dbReference type="SAM" id="Phobius"/>
    </source>
</evidence>
<feature type="transmembrane region" description="Helical" evidence="1">
    <location>
        <begin position="275"/>
        <end position="294"/>
    </location>
</feature>
<accession>A0A6C0H5P3</accession>
<keyword evidence="1" id="KW-0812">Transmembrane</keyword>
<dbReference type="AlphaFoldDB" id="A0A6C0H5P3"/>
<name>A0A6C0H5P3_9ZZZZ</name>
<dbReference type="EMBL" id="MN739883">
    <property type="protein sequence ID" value="QHT75864.1"/>
    <property type="molecule type" value="Genomic_DNA"/>
</dbReference>
<sequence>MTAKIALCFIIGKKHVLYKEHIWRNWIEYNKDIINIYFHYDEYNKIKSDWIKKYSMPEKYLQKTEYFNVVPAYMSLMSFAYMHDKHNEWFCFLTESCCPLISPEQFRHLFLSNSQKSYFKWKPAYWNIDLHKRANLKHLNKRFHLSNDPWFILCRYHVCKCLQFMIDYHHLYLLICKGGLANESIFAIMLETYLELGELSRNKIINVSSTLCNWDKMSSTTSPYIFENNSQYEIDYILSNKNENSIFIRKVYPNFSDKLITFFILTGEKPQKERWGFILLFFVYLSFIYFIFILRKIDLFFY</sequence>
<keyword evidence="1" id="KW-1133">Transmembrane helix</keyword>
<proteinExistence type="predicted"/>
<organism evidence="2">
    <name type="scientific">viral metagenome</name>
    <dbReference type="NCBI Taxonomy" id="1070528"/>
    <lineage>
        <taxon>unclassified sequences</taxon>
        <taxon>metagenomes</taxon>
        <taxon>organismal metagenomes</taxon>
    </lineage>
</organism>